<dbReference type="Proteomes" id="UP000294543">
    <property type="component" value="Unassembled WGS sequence"/>
</dbReference>
<dbReference type="InterPro" id="IPR008030">
    <property type="entry name" value="NmrA-like"/>
</dbReference>
<gene>
    <name evidence="2" type="ORF">E1294_05445</name>
</gene>
<dbReference type="Gene3D" id="3.40.50.720">
    <property type="entry name" value="NAD(P)-binding Rossmann-like Domain"/>
    <property type="match status" value="1"/>
</dbReference>
<feature type="domain" description="NmrA-like" evidence="1">
    <location>
        <begin position="103"/>
        <end position="231"/>
    </location>
</feature>
<organism evidence="2 3">
    <name type="scientific">Nonomuraea diastatica</name>
    <dbReference type="NCBI Taxonomy" id="1848329"/>
    <lineage>
        <taxon>Bacteria</taxon>
        <taxon>Bacillati</taxon>
        <taxon>Actinomycetota</taxon>
        <taxon>Actinomycetes</taxon>
        <taxon>Streptosporangiales</taxon>
        <taxon>Streptosporangiaceae</taxon>
        <taxon>Nonomuraea</taxon>
    </lineage>
</organism>
<dbReference type="EMBL" id="SMKP01000010">
    <property type="protein sequence ID" value="TDD24623.1"/>
    <property type="molecule type" value="Genomic_DNA"/>
</dbReference>
<keyword evidence="3" id="KW-1185">Reference proteome</keyword>
<dbReference type="OrthoDB" id="4457504at2"/>
<dbReference type="Gene3D" id="3.90.25.10">
    <property type="entry name" value="UDP-galactose 4-epimerase, domain 1"/>
    <property type="match status" value="1"/>
</dbReference>
<dbReference type="SUPFAM" id="SSF51735">
    <property type="entry name" value="NAD(P)-binding Rossmann-fold domains"/>
    <property type="match status" value="1"/>
</dbReference>
<dbReference type="PANTHER" id="PTHR43162:SF1">
    <property type="entry name" value="PRESTALK A DIFFERENTIATION PROTEIN A"/>
    <property type="match status" value="1"/>
</dbReference>
<dbReference type="Pfam" id="PF05368">
    <property type="entry name" value="NmrA"/>
    <property type="match status" value="1"/>
</dbReference>
<dbReference type="AlphaFoldDB" id="A0A4R4X316"/>
<comment type="caution">
    <text evidence="2">The sequence shown here is derived from an EMBL/GenBank/DDBJ whole genome shotgun (WGS) entry which is preliminary data.</text>
</comment>
<dbReference type="RefSeq" id="WP_132505084.1">
    <property type="nucleotide sequence ID" value="NZ_SMKP01000010.1"/>
</dbReference>
<evidence type="ECO:0000313" key="2">
    <source>
        <dbReference type="EMBL" id="TDD24623.1"/>
    </source>
</evidence>
<proteinExistence type="predicted"/>
<reference evidence="2 3" key="1">
    <citation type="submission" date="2019-03" db="EMBL/GenBank/DDBJ databases">
        <title>Draft genome sequences of novel Actinobacteria.</title>
        <authorList>
            <person name="Sahin N."/>
            <person name="Ay H."/>
            <person name="Saygin H."/>
        </authorList>
    </citation>
    <scope>NUCLEOTIDE SEQUENCE [LARGE SCALE GENOMIC DNA]</scope>
    <source>
        <strain evidence="2 3">KC712</strain>
    </source>
</reference>
<name>A0A4R4X316_9ACTN</name>
<dbReference type="InterPro" id="IPR051604">
    <property type="entry name" value="Ergot_Alk_Oxidoreductase"/>
</dbReference>
<accession>A0A4R4X316</accession>
<sequence length="269" mass="28899">MTILVLGGTGKTGRRLADRLAALDRPVRIGSRSAVPNFDWHDRSTWPAALDGVTAVYLSYYPDLTFPGAYDDIKAFTELAARGGVRRVVLLSGRGEPAAQASERTVEESGMEWTVLRCSWFMQNFSEDFLLGQVLDGVIALPAADVPEPFVDVEDIADVAAAALTQEGNAGRVYELTGPRTLTFAEAAAELSKATGREISFVRVTRADYLAAAVAQGLPREEAEGMAALFTEVLDGRNASLADGIRQALGRPARDFTDFATANAAAWRV</sequence>
<evidence type="ECO:0000313" key="3">
    <source>
        <dbReference type="Proteomes" id="UP000294543"/>
    </source>
</evidence>
<dbReference type="InterPro" id="IPR036291">
    <property type="entry name" value="NAD(P)-bd_dom_sf"/>
</dbReference>
<evidence type="ECO:0000259" key="1">
    <source>
        <dbReference type="Pfam" id="PF05368"/>
    </source>
</evidence>
<dbReference type="PANTHER" id="PTHR43162">
    <property type="match status" value="1"/>
</dbReference>
<protein>
    <submittedName>
        <fullName evidence="2">NmrA family transcriptional regulator</fullName>
    </submittedName>
</protein>